<dbReference type="RefSeq" id="WP_222876112.1">
    <property type="nucleotide sequence ID" value="NZ_AP023361.1"/>
</dbReference>
<dbReference type="SMART" id="SM00460">
    <property type="entry name" value="TGc"/>
    <property type="match status" value="1"/>
</dbReference>
<feature type="domain" description="Transglutaminase-like" evidence="1">
    <location>
        <begin position="159"/>
        <end position="223"/>
    </location>
</feature>
<dbReference type="Pfam" id="PF01841">
    <property type="entry name" value="Transglut_core"/>
    <property type="match status" value="1"/>
</dbReference>
<name>A0A6S6QNA1_9HYPH</name>
<sequence length="272" mass="29607">MRIRISHDTTYSYGAPVKSAIQILRLTPRNHEGQFVARWKVDIDGEARIVRREDWYGNITHSLNIDGPASEIGIKVSGEVETEDQAGLVRGTVERFPPALFLRQTQLTTADAALADFAASATAGPVGALDKLHALMHALHDLVTFDTNATDVVTTAVQAFHAGHGVCQDFSHIFCAAARSIGIPARYVSGYLMRPGTIEQEASHAWSEAYVPDLGWISFDAANAICATDLYVRIAIGLDYLEAAPVRGSYYGAAEEHLEVKLRIDGARQTQS</sequence>
<dbReference type="InterPro" id="IPR038765">
    <property type="entry name" value="Papain-like_cys_pep_sf"/>
</dbReference>
<dbReference type="Pfam" id="PF08379">
    <property type="entry name" value="Bact_transglu_N"/>
    <property type="match status" value="1"/>
</dbReference>
<organism evidence="2 3">
    <name type="scientific">Terrihabitans soli</name>
    <dbReference type="NCBI Taxonomy" id="708113"/>
    <lineage>
        <taxon>Bacteria</taxon>
        <taxon>Pseudomonadati</taxon>
        <taxon>Pseudomonadota</taxon>
        <taxon>Alphaproteobacteria</taxon>
        <taxon>Hyphomicrobiales</taxon>
        <taxon>Terrihabitans</taxon>
    </lineage>
</organism>
<proteinExistence type="predicted"/>
<dbReference type="AlphaFoldDB" id="A0A6S6QNA1"/>
<keyword evidence="3" id="KW-1185">Reference proteome</keyword>
<dbReference type="SUPFAM" id="SSF54001">
    <property type="entry name" value="Cysteine proteinases"/>
    <property type="match status" value="1"/>
</dbReference>
<protein>
    <submittedName>
        <fullName evidence="2">Transglutaminase</fullName>
    </submittedName>
</protein>
<accession>A0A6S6QNA1</accession>
<evidence type="ECO:0000313" key="2">
    <source>
        <dbReference type="EMBL" id="BCJ89397.1"/>
    </source>
</evidence>
<dbReference type="KEGG" id="tso:IZ6_01320"/>
<evidence type="ECO:0000259" key="1">
    <source>
        <dbReference type="SMART" id="SM00460"/>
    </source>
</evidence>
<reference evidence="2 3" key="1">
    <citation type="submission" date="2020-08" db="EMBL/GenBank/DDBJ databases">
        <title>Genome sequence of Rhizobiales bacterium strain IZ6.</title>
        <authorList>
            <person name="Nakai R."/>
            <person name="Naganuma T."/>
        </authorList>
    </citation>
    <scope>NUCLEOTIDE SEQUENCE [LARGE SCALE GENOMIC DNA]</scope>
    <source>
        <strain evidence="2 3">IZ6</strain>
    </source>
</reference>
<dbReference type="PANTHER" id="PTHR33490">
    <property type="entry name" value="BLR5614 PROTEIN-RELATED"/>
    <property type="match status" value="1"/>
</dbReference>
<dbReference type="EMBL" id="AP023361">
    <property type="protein sequence ID" value="BCJ89397.1"/>
    <property type="molecule type" value="Genomic_DNA"/>
</dbReference>
<dbReference type="InterPro" id="IPR002931">
    <property type="entry name" value="Transglutaminase-like"/>
</dbReference>
<dbReference type="Gene3D" id="3.10.620.30">
    <property type="match status" value="1"/>
</dbReference>
<dbReference type="PANTHER" id="PTHR33490:SF6">
    <property type="entry name" value="SLL1049 PROTEIN"/>
    <property type="match status" value="1"/>
</dbReference>
<dbReference type="Proteomes" id="UP000515317">
    <property type="component" value="Chromosome"/>
</dbReference>
<dbReference type="InterPro" id="IPR013589">
    <property type="entry name" value="Bac_transglu_N"/>
</dbReference>
<gene>
    <name evidence="2" type="ORF">IZ6_01320</name>
</gene>
<evidence type="ECO:0000313" key="3">
    <source>
        <dbReference type="Proteomes" id="UP000515317"/>
    </source>
</evidence>